<proteinExistence type="predicted"/>
<dbReference type="Proteomes" id="UP000223671">
    <property type="component" value="Genome"/>
</dbReference>
<gene>
    <name evidence="1" type="primary">67</name>
    <name evidence="1" type="ORF">SEA_BARTHOLOMEW_67</name>
</gene>
<evidence type="ECO:0000313" key="2">
    <source>
        <dbReference type="Proteomes" id="UP000223671"/>
    </source>
</evidence>
<keyword evidence="2" id="KW-1185">Reference proteome</keyword>
<dbReference type="KEGG" id="vg:60336510"/>
<organism evidence="1 2">
    <name type="scientific">Mycobacterium phage Bartholomew</name>
    <dbReference type="NCBI Taxonomy" id="2015875"/>
    <lineage>
        <taxon>Viruses</taxon>
        <taxon>Duplodnaviria</taxon>
        <taxon>Heunggongvirae</taxon>
        <taxon>Uroviricota</taxon>
        <taxon>Caudoviricetes</taxon>
        <taxon>Pclasvirinae</taxon>
        <taxon>Fishburnevirus</taxon>
        <taxon>Fishburnevirus bartholomew</taxon>
    </lineage>
</organism>
<sequence>MTGQACAPGAAPAAYELDWRGVSAGSIMADDPNGNGTWHIWINTISAYSLVHIDNNGVETKYGRRVYRSRQIGWNGDERIMEWSWLTLGFGDMGKARDYAAKLAATTA</sequence>
<reference evidence="1 2" key="1">
    <citation type="submission" date="2017-05" db="EMBL/GenBank/DDBJ databases">
        <authorList>
            <person name="Lastname F.X."/>
            <person name="Crosby A.J."/>
            <person name="Fallert M.J."/>
            <person name="Grams T.R."/>
            <person name="Krenzke L.R."/>
            <person name="Steffen A.M."/>
            <person name="Wenta M.D."/>
            <person name="Young C.F."/>
            <person name="Stauffer R."/>
            <person name="Byrnes D."/>
            <person name="Tobiason D.M."/>
            <person name="Stoner T.H."/>
            <person name="Garlena R.A."/>
            <person name="Russell D.A."/>
            <person name="Pope W.H."/>
            <person name="Jacobs-Sera D."/>
            <person name="Hatfull G.F."/>
        </authorList>
    </citation>
    <scope>NUCLEOTIDE SEQUENCE [LARGE SCALE GENOMIC DNA]</scope>
</reference>
<protein>
    <submittedName>
        <fullName evidence="1">Uncharacterized protein</fullName>
    </submittedName>
</protein>
<dbReference type="RefSeq" id="YP_009964792.1">
    <property type="nucleotide sequence ID" value="NC_051734.1"/>
</dbReference>
<name>A0A222ZQ52_9CAUD</name>
<dbReference type="EMBL" id="MF140399">
    <property type="protein sequence ID" value="ASR86442.1"/>
    <property type="molecule type" value="Genomic_DNA"/>
</dbReference>
<evidence type="ECO:0000313" key="1">
    <source>
        <dbReference type="EMBL" id="ASR86442.1"/>
    </source>
</evidence>
<dbReference type="GeneID" id="60336510"/>
<accession>A0A222ZQ52</accession>